<evidence type="ECO:0000313" key="1">
    <source>
        <dbReference type="EMBL" id="GGA93584.1"/>
    </source>
</evidence>
<dbReference type="Proteomes" id="UP000606922">
    <property type="component" value="Unassembled WGS sequence"/>
</dbReference>
<organism evidence="1 2">
    <name type="scientific">Conyzicola nivalis</name>
    <dbReference type="NCBI Taxonomy" id="1477021"/>
    <lineage>
        <taxon>Bacteria</taxon>
        <taxon>Bacillati</taxon>
        <taxon>Actinomycetota</taxon>
        <taxon>Actinomycetes</taxon>
        <taxon>Micrococcales</taxon>
        <taxon>Microbacteriaceae</taxon>
        <taxon>Conyzicola</taxon>
    </lineage>
</organism>
<sequence length="110" mass="11614">MGIEVLLKTSDPLARTVGVVKARAAHAGLEGVSELSHHDGSVRLVFERPAGKQFIITLQPDGEIHAESFGVPRDTGDADLVVIESLLPGATIVGMNPSWDSDLDDSDLGQ</sequence>
<protein>
    <submittedName>
        <fullName evidence="1">Uncharacterized protein</fullName>
    </submittedName>
</protein>
<evidence type="ECO:0000313" key="2">
    <source>
        <dbReference type="Proteomes" id="UP000606922"/>
    </source>
</evidence>
<name>A0A916SEP0_9MICO</name>
<proteinExistence type="predicted"/>
<dbReference type="AlphaFoldDB" id="A0A916SEP0"/>
<reference evidence="1" key="1">
    <citation type="journal article" date="2014" name="Int. J. Syst. Evol. Microbiol.">
        <title>Complete genome sequence of Corynebacterium casei LMG S-19264T (=DSM 44701T), isolated from a smear-ripened cheese.</title>
        <authorList>
            <consortium name="US DOE Joint Genome Institute (JGI-PGF)"/>
            <person name="Walter F."/>
            <person name="Albersmeier A."/>
            <person name="Kalinowski J."/>
            <person name="Ruckert C."/>
        </authorList>
    </citation>
    <scope>NUCLEOTIDE SEQUENCE</scope>
    <source>
        <strain evidence="1">CGMCC 1.12813</strain>
    </source>
</reference>
<keyword evidence="2" id="KW-1185">Reference proteome</keyword>
<reference evidence="1" key="2">
    <citation type="submission" date="2020-09" db="EMBL/GenBank/DDBJ databases">
        <authorList>
            <person name="Sun Q."/>
            <person name="Zhou Y."/>
        </authorList>
    </citation>
    <scope>NUCLEOTIDE SEQUENCE</scope>
    <source>
        <strain evidence="1">CGMCC 1.12813</strain>
    </source>
</reference>
<comment type="caution">
    <text evidence="1">The sequence shown here is derived from an EMBL/GenBank/DDBJ whole genome shotgun (WGS) entry which is preliminary data.</text>
</comment>
<accession>A0A916SEP0</accession>
<gene>
    <name evidence="1" type="ORF">GCM10010979_05180</name>
</gene>
<dbReference type="EMBL" id="BMGB01000001">
    <property type="protein sequence ID" value="GGA93584.1"/>
    <property type="molecule type" value="Genomic_DNA"/>
</dbReference>